<protein>
    <submittedName>
        <fullName evidence="1">Uncharacterized protein</fullName>
    </submittedName>
</protein>
<evidence type="ECO:0000313" key="2">
    <source>
        <dbReference type="Proteomes" id="UP000194420"/>
    </source>
</evidence>
<gene>
    <name evidence="1" type="ORF">SAMN06297468_2145</name>
</gene>
<dbReference type="Proteomes" id="UP000194420">
    <property type="component" value="Unassembled WGS sequence"/>
</dbReference>
<organism evidence="1 2">
    <name type="scientific">Altererythrobacter xiamenensis</name>
    <dbReference type="NCBI Taxonomy" id="1316679"/>
    <lineage>
        <taxon>Bacteria</taxon>
        <taxon>Pseudomonadati</taxon>
        <taxon>Pseudomonadota</taxon>
        <taxon>Alphaproteobacteria</taxon>
        <taxon>Sphingomonadales</taxon>
        <taxon>Erythrobacteraceae</taxon>
        <taxon>Altererythrobacter</taxon>
    </lineage>
</organism>
<sequence length="62" mass="7314">MTDSQYSGLASIWREMDQTEKCALLQLKNWSEDRSLRDQFERHAEYSHNRLQGLLDDLEAAL</sequence>
<dbReference type="EMBL" id="FXWG01000002">
    <property type="protein sequence ID" value="SMQ69955.1"/>
    <property type="molecule type" value="Genomic_DNA"/>
</dbReference>
<dbReference type="RefSeq" id="WP_086437970.1">
    <property type="nucleotide sequence ID" value="NZ_FXWG01000002.1"/>
</dbReference>
<reference evidence="2" key="1">
    <citation type="submission" date="2017-04" db="EMBL/GenBank/DDBJ databases">
        <authorList>
            <person name="Varghese N."/>
            <person name="Submissions S."/>
        </authorList>
    </citation>
    <scope>NUCLEOTIDE SEQUENCE [LARGE SCALE GENOMIC DNA]</scope>
</reference>
<proteinExistence type="predicted"/>
<evidence type="ECO:0000313" key="1">
    <source>
        <dbReference type="EMBL" id="SMQ69955.1"/>
    </source>
</evidence>
<keyword evidence="2" id="KW-1185">Reference proteome</keyword>
<dbReference type="AlphaFoldDB" id="A0A1Y6F4Y4"/>
<accession>A0A1Y6F4Y4</accession>
<dbReference type="OrthoDB" id="9951380at2"/>
<name>A0A1Y6F4Y4_9SPHN</name>